<dbReference type="Proteomes" id="UP001589798">
    <property type="component" value="Unassembled WGS sequence"/>
</dbReference>
<dbReference type="PANTHER" id="PTHR30432">
    <property type="entry name" value="TRANSCRIPTIONAL REGULATOR MODE"/>
    <property type="match status" value="1"/>
</dbReference>
<name>A0ABV6CVQ2_9SPHN</name>
<evidence type="ECO:0000313" key="1">
    <source>
        <dbReference type="EMBL" id="MFC0204805.1"/>
    </source>
</evidence>
<accession>A0ABV6CVQ2</accession>
<dbReference type="InterPro" id="IPR036388">
    <property type="entry name" value="WH-like_DNA-bd_sf"/>
</dbReference>
<evidence type="ECO:0000313" key="2">
    <source>
        <dbReference type="Proteomes" id="UP001589798"/>
    </source>
</evidence>
<dbReference type="RefSeq" id="WP_379487566.1">
    <property type="nucleotide sequence ID" value="NZ_JBHLWK010000013.1"/>
</dbReference>
<proteinExistence type="predicted"/>
<gene>
    <name evidence="1" type="ORF">ACFFJC_11030</name>
</gene>
<sequence length="126" mass="13917">MPAPPRLKIKIQIHCEDEIAIGPGKADLLEAIRRHGSISAAGRAMDMSYRRAWLLVDTMNRCWDGPLVQTSPGRSATSGARLTELGEQVLAHYRTLQDDIVRAAHGADYDALAKRLRSVPRSSQKD</sequence>
<organism evidence="1 2">
    <name type="scientific">Novosphingobium soli</name>
    <dbReference type="NCBI Taxonomy" id="574956"/>
    <lineage>
        <taxon>Bacteria</taxon>
        <taxon>Pseudomonadati</taxon>
        <taxon>Pseudomonadota</taxon>
        <taxon>Alphaproteobacteria</taxon>
        <taxon>Sphingomonadales</taxon>
        <taxon>Sphingomonadaceae</taxon>
        <taxon>Novosphingobium</taxon>
    </lineage>
</organism>
<dbReference type="SUPFAM" id="SSF46785">
    <property type="entry name" value="Winged helix' DNA-binding domain"/>
    <property type="match status" value="1"/>
</dbReference>
<dbReference type="PANTHER" id="PTHR30432:SF1">
    <property type="entry name" value="DNA-BINDING TRANSCRIPTIONAL DUAL REGULATOR MODE"/>
    <property type="match status" value="1"/>
</dbReference>
<dbReference type="InterPro" id="IPR036390">
    <property type="entry name" value="WH_DNA-bd_sf"/>
</dbReference>
<dbReference type="InterPro" id="IPR051815">
    <property type="entry name" value="Molybdate_resp_trans_reg"/>
</dbReference>
<dbReference type="Gene3D" id="1.10.10.10">
    <property type="entry name" value="Winged helix-like DNA-binding domain superfamily/Winged helix DNA-binding domain"/>
    <property type="match status" value="1"/>
</dbReference>
<dbReference type="EMBL" id="JBHLWK010000013">
    <property type="protein sequence ID" value="MFC0204805.1"/>
    <property type="molecule type" value="Genomic_DNA"/>
</dbReference>
<protein>
    <submittedName>
        <fullName evidence="1">Winged helix-turn-helix domain-containing protein</fullName>
    </submittedName>
</protein>
<keyword evidence="2" id="KW-1185">Reference proteome</keyword>
<reference evidence="1 2" key="1">
    <citation type="submission" date="2024-09" db="EMBL/GenBank/DDBJ databases">
        <authorList>
            <person name="Sun Q."/>
            <person name="Mori K."/>
        </authorList>
    </citation>
    <scope>NUCLEOTIDE SEQUENCE [LARGE SCALE GENOMIC DNA]</scope>
    <source>
        <strain evidence="1 2">CCM 7706</strain>
    </source>
</reference>
<comment type="caution">
    <text evidence="1">The sequence shown here is derived from an EMBL/GenBank/DDBJ whole genome shotgun (WGS) entry which is preliminary data.</text>
</comment>